<evidence type="ECO:0000256" key="6">
    <source>
        <dbReference type="SAM" id="Phobius"/>
    </source>
</evidence>
<organism evidence="8 9">
    <name type="scientific">Ahrensia kielensis</name>
    <dbReference type="NCBI Taxonomy" id="76980"/>
    <lineage>
        <taxon>Bacteria</taxon>
        <taxon>Pseudomonadati</taxon>
        <taxon>Pseudomonadota</taxon>
        <taxon>Alphaproteobacteria</taxon>
        <taxon>Hyphomicrobiales</taxon>
        <taxon>Ahrensiaceae</taxon>
        <taxon>Ahrensia</taxon>
    </lineage>
</organism>
<keyword evidence="6" id="KW-0472">Membrane</keyword>
<dbReference type="PANTHER" id="PTHR42852">
    <property type="entry name" value="THIOL:DISULFIDE INTERCHANGE PROTEIN DSBE"/>
    <property type="match status" value="1"/>
</dbReference>
<evidence type="ECO:0000313" key="9">
    <source>
        <dbReference type="Proteomes" id="UP001477870"/>
    </source>
</evidence>
<proteinExistence type="inferred from homology"/>
<dbReference type="PANTHER" id="PTHR42852:SF6">
    <property type="entry name" value="THIOL:DISULFIDE INTERCHANGE PROTEIN DSBE"/>
    <property type="match status" value="1"/>
</dbReference>
<keyword evidence="6" id="KW-0812">Transmembrane</keyword>
<dbReference type="InterPro" id="IPR013740">
    <property type="entry name" value="Redoxin"/>
</dbReference>
<feature type="domain" description="Thioredoxin" evidence="7">
    <location>
        <begin position="46"/>
        <end position="195"/>
    </location>
</feature>
<dbReference type="InterPro" id="IPR050553">
    <property type="entry name" value="Thioredoxin_ResA/DsbE_sf"/>
</dbReference>
<dbReference type="Pfam" id="PF08534">
    <property type="entry name" value="Redoxin"/>
    <property type="match status" value="1"/>
</dbReference>
<dbReference type="InterPro" id="IPR017937">
    <property type="entry name" value="Thioredoxin_CS"/>
</dbReference>
<dbReference type="Proteomes" id="UP001477870">
    <property type="component" value="Unassembled WGS sequence"/>
</dbReference>
<dbReference type="InterPro" id="IPR004799">
    <property type="entry name" value="Periplasmic_diS_OxRdtase_DsbE"/>
</dbReference>
<reference evidence="8 9" key="1">
    <citation type="submission" date="2024-03" db="EMBL/GenBank/DDBJ databases">
        <title>Community enrichment and isolation of bacterial strains for fucoidan degradation.</title>
        <authorList>
            <person name="Sichert A."/>
        </authorList>
    </citation>
    <scope>NUCLEOTIDE SEQUENCE [LARGE SCALE GENOMIC DNA]</scope>
    <source>
        <strain evidence="8 9">AS62</strain>
    </source>
</reference>
<evidence type="ECO:0000313" key="8">
    <source>
        <dbReference type="EMBL" id="MEM5502127.1"/>
    </source>
</evidence>
<gene>
    <name evidence="8" type="ORF">WNY59_11045</name>
</gene>
<evidence type="ECO:0000256" key="3">
    <source>
        <dbReference type="ARBA" id="ARBA00022748"/>
    </source>
</evidence>
<evidence type="ECO:0000259" key="7">
    <source>
        <dbReference type="PROSITE" id="PS51352"/>
    </source>
</evidence>
<sequence>MSSRVEKKPRAAWFVYVPALAFFVLVGVFALMLTQEGRDASALPSALLGRDAPQIVLPPLEGLKDTNGTALAGLDPAAFAGNITLVNVWASWCAPCREEHPYLTKLSQDSRVQLIGLNYKDKTANALKFLGNYGNPYDAVGVDNNGRGAIDWGVYGVPETFLVGPDGKIRFKFAGPLNPEIIEKQLMPEIDKLAPAG</sequence>
<dbReference type="InterPro" id="IPR013766">
    <property type="entry name" value="Thioredoxin_domain"/>
</dbReference>
<comment type="similarity">
    <text evidence="2">Belongs to the thioredoxin family. DsbE subfamily.</text>
</comment>
<dbReference type="CDD" id="cd03010">
    <property type="entry name" value="TlpA_like_DsbE"/>
    <property type="match status" value="1"/>
</dbReference>
<evidence type="ECO:0000256" key="2">
    <source>
        <dbReference type="ARBA" id="ARBA00007758"/>
    </source>
</evidence>
<dbReference type="SUPFAM" id="SSF52833">
    <property type="entry name" value="Thioredoxin-like"/>
    <property type="match status" value="1"/>
</dbReference>
<dbReference type="Gene3D" id="3.40.30.10">
    <property type="entry name" value="Glutaredoxin"/>
    <property type="match status" value="1"/>
</dbReference>
<name>A0ABU9T7L6_9HYPH</name>
<feature type="transmembrane region" description="Helical" evidence="6">
    <location>
        <begin position="12"/>
        <end position="33"/>
    </location>
</feature>
<evidence type="ECO:0000256" key="4">
    <source>
        <dbReference type="ARBA" id="ARBA00023157"/>
    </source>
</evidence>
<keyword evidence="6" id="KW-1133">Transmembrane helix</keyword>
<keyword evidence="4" id="KW-1015">Disulfide bond</keyword>
<dbReference type="InterPro" id="IPR036249">
    <property type="entry name" value="Thioredoxin-like_sf"/>
</dbReference>
<dbReference type="NCBIfam" id="TIGR00385">
    <property type="entry name" value="dsbE"/>
    <property type="match status" value="1"/>
</dbReference>
<dbReference type="RefSeq" id="WP_342848482.1">
    <property type="nucleotide sequence ID" value="NZ_JBBMQO010000005.1"/>
</dbReference>
<evidence type="ECO:0000256" key="5">
    <source>
        <dbReference type="ARBA" id="ARBA00023284"/>
    </source>
</evidence>
<keyword evidence="3" id="KW-0201">Cytochrome c-type biogenesis</keyword>
<keyword evidence="9" id="KW-1185">Reference proteome</keyword>
<dbReference type="EMBL" id="JBBMQO010000005">
    <property type="protein sequence ID" value="MEM5502127.1"/>
    <property type="molecule type" value="Genomic_DNA"/>
</dbReference>
<comment type="caution">
    <text evidence="8">The sequence shown here is derived from an EMBL/GenBank/DDBJ whole genome shotgun (WGS) entry which is preliminary data.</text>
</comment>
<accession>A0ABU9T7L6</accession>
<dbReference type="PROSITE" id="PS51352">
    <property type="entry name" value="THIOREDOXIN_2"/>
    <property type="match status" value="1"/>
</dbReference>
<protein>
    <submittedName>
        <fullName evidence="8">DsbE family thiol:disulfide interchange protein</fullName>
    </submittedName>
</protein>
<keyword evidence="5" id="KW-0676">Redox-active center</keyword>
<dbReference type="PROSITE" id="PS00194">
    <property type="entry name" value="THIOREDOXIN_1"/>
    <property type="match status" value="1"/>
</dbReference>
<evidence type="ECO:0000256" key="1">
    <source>
        <dbReference type="ARBA" id="ARBA00004196"/>
    </source>
</evidence>
<comment type="subcellular location">
    <subcellularLocation>
        <location evidence="1">Cell envelope</location>
    </subcellularLocation>
</comment>